<dbReference type="PRINTS" id="PR01036">
    <property type="entry name" value="TCRTETB"/>
</dbReference>
<feature type="transmembrane region" description="Helical" evidence="8">
    <location>
        <begin position="533"/>
        <end position="562"/>
    </location>
</feature>
<protein>
    <recommendedName>
        <fullName evidence="9">Major facilitator superfamily (MFS) profile domain-containing protein</fullName>
    </recommendedName>
</protein>
<dbReference type="CDD" id="cd17502">
    <property type="entry name" value="MFS_Azr1_MDR_like"/>
    <property type="match status" value="1"/>
</dbReference>
<dbReference type="InterPro" id="IPR036259">
    <property type="entry name" value="MFS_trans_sf"/>
</dbReference>
<dbReference type="Gene3D" id="1.20.1720.10">
    <property type="entry name" value="Multidrug resistance protein D"/>
    <property type="match status" value="1"/>
</dbReference>
<evidence type="ECO:0000313" key="10">
    <source>
        <dbReference type="EMBL" id="KAG0272207.1"/>
    </source>
</evidence>
<reference evidence="10" key="1">
    <citation type="journal article" date="2020" name="Fungal Divers.">
        <title>Resolving the Mortierellaceae phylogeny through synthesis of multi-gene phylogenetics and phylogenomics.</title>
        <authorList>
            <person name="Vandepol N."/>
            <person name="Liber J."/>
            <person name="Desiro A."/>
            <person name="Na H."/>
            <person name="Kennedy M."/>
            <person name="Barry K."/>
            <person name="Grigoriev I.V."/>
            <person name="Miller A.N."/>
            <person name="O'Donnell K."/>
            <person name="Stajich J.E."/>
            <person name="Bonito G."/>
        </authorList>
    </citation>
    <scope>NUCLEOTIDE SEQUENCE</scope>
    <source>
        <strain evidence="10">NRRL 28262</strain>
    </source>
</reference>
<organism evidence="10 11">
    <name type="scientific">Linnemannia exigua</name>
    <dbReference type="NCBI Taxonomy" id="604196"/>
    <lineage>
        <taxon>Eukaryota</taxon>
        <taxon>Fungi</taxon>
        <taxon>Fungi incertae sedis</taxon>
        <taxon>Mucoromycota</taxon>
        <taxon>Mortierellomycotina</taxon>
        <taxon>Mortierellomycetes</taxon>
        <taxon>Mortierellales</taxon>
        <taxon>Mortierellaceae</taxon>
        <taxon>Linnemannia</taxon>
    </lineage>
</organism>
<evidence type="ECO:0000256" key="4">
    <source>
        <dbReference type="ARBA" id="ARBA00022692"/>
    </source>
</evidence>
<feature type="transmembrane region" description="Helical" evidence="8">
    <location>
        <begin position="243"/>
        <end position="263"/>
    </location>
</feature>
<dbReference type="SUPFAM" id="SSF103473">
    <property type="entry name" value="MFS general substrate transporter"/>
    <property type="match status" value="1"/>
</dbReference>
<feature type="region of interest" description="Disordered" evidence="7">
    <location>
        <begin position="1"/>
        <end position="20"/>
    </location>
</feature>
<feature type="transmembrane region" description="Helical" evidence="8">
    <location>
        <begin position="391"/>
        <end position="409"/>
    </location>
</feature>
<sequence>MAFPARSSTNESRSTIVSVSQDPTFLVASEKPSSLDGVIVTPQDLEAATPLPASTQAQAQAQAQAQGPSPPAPQDFGPKTPLTPIRRFLVFLGITVTLFLAALDQTIVTTTLPSVAKDFNNFSDISWVGTAYLLTTTAVQPLYGVAADLAGRKRAMMFACVVFLVGSALCGAAQSMIMLIIGRAVQGLGGSGIIALSMILVADIVPLRERGTYQALIALIFAIAAVLGPLLGGAFSDNVTWRWAFYINLPVGAVAMFLLICFLHMNRRKNVTLATNLKSLDYPGIFLMVVSIIMILLGLNWGADAKYPWNSAVILSLLIVGALVGIAFVINEWKFAKRPIIPLRLFGTFSLAMTYLQVFIQGFVFLGLLFFLPLYFQAVNGSSAVQSGVDLLPYVIVGSGSAVVAGLLMSRWGTYKEFIVIGWACGTIASGLLVTFDEYTSKGKIVGILLLQGLSMGMTVNTLLLGIHAQLVNKSDLALSTSLWTFLRTCGGVFGIAIGGTFVQSSLSNAGASEYAQNIKGIAELPLDIRAPILHAFVVGLQHFFILMTALSGLGLMTSFAIKKVKMGSKQGSEKPEPVPMVAE</sequence>
<keyword evidence="3" id="KW-0813">Transport</keyword>
<feature type="transmembrane region" description="Helical" evidence="8">
    <location>
        <begin position="309"/>
        <end position="331"/>
    </location>
</feature>
<evidence type="ECO:0000313" key="11">
    <source>
        <dbReference type="Proteomes" id="UP001194580"/>
    </source>
</evidence>
<comment type="similarity">
    <text evidence="2">Belongs to the major facilitator superfamily.</text>
</comment>
<evidence type="ECO:0000256" key="2">
    <source>
        <dbReference type="ARBA" id="ARBA00008335"/>
    </source>
</evidence>
<evidence type="ECO:0000256" key="7">
    <source>
        <dbReference type="SAM" id="MobiDB-lite"/>
    </source>
</evidence>
<dbReference type="GO" id="GO:0005886">
    <property type="term" value="C:plasma membrane"/>
    <property type="evidence" value="ECO:0007669"/>
    <property type="project" value="TreeGrafter"/>
</dbReference>
<feature type="transmembrane region" description="Helical" evidence="8">
    <location>
        <begin position="158"/>
        <end position="181"/>
    </location>
</feature>
<feature type="region of interest" description="Disordered" evidence="7">
    <location>
        <begin position="49"/>
        <end position="78"/>
    </location>
</feature>
<keyword evidence="4 8" id="KW-0812">Transmembrane</keyword>
<feature type="transmembrane region" description="Helical" evidence="8">
    <location>
        <begin position="483"/>
        <end position="503"/>
    </location>
</feature>
<evidence type="ECO:0000256" key="1">
    <source>
        <dbReference type="ARBA" id="ARBA00004127"/>
    </source>
</evidence>
<feature type="transmembrane region" description="Helical" evidence="8">
    <location>
        <begin position="448"/>
        <end position="471"/>
    </location>
</feature>
<accession>A0AAD4D9H5</accession>
<keyword evidence="6 8" id="KW-0472">Membrane</keyword>
<evidence type="ECO:0000259" key="9">
    <source>
        <dbReference type="PROSITE" id="PS50850"/>
    </source>
</evidence>
<dbReference type="Proteomes" id="UP001194580">
    <property type="component" value="Unassembled WGS sequence"/>
</dbReference>
<dbReference type="GO" id="GO:0012505">
    <property type="term" value="C:endomembrane system"/>
    <property type="evidence" value="ECO:0007669"/>
    <property type="project" value="UniProtKB-SubCell"/>
</dbReference>
<dbReference type="GO" id="GO:0022857">
    <property type="term" value="F:transmembrane transporter activity"/>
    <property type="evidence" value="ECO:0007669"/>
    <property type="project" value="InterPro"/>
</dbReference>
<feature type="transmembrane region" description="Helical" evidence="8">
    <location>
        <begin position="343"/>
        <end position="371"/>
    </location>
</feature>
<evidence type="ECO:0000256" key="3">
    <source>
        <dbReference type="ARBA" id="ARBA00022448"/>
    </source>
</evidence>
<dbReference type="FunFam" id="1.20.1720.10:FF:000013">
    <property type="entry name" value="Related to multidrug resistance proteins"/>
    <property type="match status" value="1"/>
</dbReference>
<feature type="transmembrane region" description="Helical" evidence="8">
    <location>
        <begin position="418"/>
        <end position="436"/>
    </location>
</feature>
<dbReference type="InterPro" id="IPR011701">
    <property type="entry name" value="MFS"/>
</dbReference>
<feature type="transmembrane region" description="Helical" evidence="8">
    <location>
        <begin position="88"/>
        <end position="107"/>
    </location>
</feature>
<dbReference type="EMBL" id="JAAAIL010000974">
    <property type="protein sequence ID" value="KAG0272207.1"/>
    <property type="molecule type" value="Genomic_DNA"/>
</dbReference>
<dbReference type="InterPro" id="IPR020846">
    <property type="entry name" value="MFS_dom"/>
</dbReference>
<gene>
    <name evidence="10" type="ORF">BGZ95_012054</name>
</gene>
<feature type="transmembrane region" description="Helical" evidence="8">
    <location>
        <begin position="127"/>
        <end position="146"/>
    </location>
</feature>
<keyword evidence="5 8" id="KW-1133">Transmembrane helix</keyword>
<dbReference type="PANTHER" id="PTHR23501:SF102">
    <property type="entry name" value="DRUG TRANSPORTER, PUTATIVE (AFU_ORTHOLOGUE AFUA_3G08530)-RELATED"/>
    <property type="match status" value="1"/>
</dbReference>
<evidence type="ECO:0000256" key="6">
    <source>
        <dbReference type="ARBA" id="ARBA00023136"/>
    </source>
</evidence>
<dbReference type="Gene3D" id="1.20.1250.20">
    <property type="entry name" value="MFS general substrate transporter like domains"/>
    <property type="match status" value="1"/>
</dbReference>
<proteinExistence type="inferred from homology"/>
<feature type="transmembrane region" description="Helical" evidence="8">
    <location>
        <begin position="187"/>
        <end position="205"/>
    </location>
</feature>
<evidence type="ECO:0000256" key="8">
    <source>
        <dbReference type="SAM" id="Phobius"/>
    </source>
</evidence>
<name>A0AAD4D9H5_9FUNG</name>
<dbReference type="PANTHER" id="PTHR23501">
    <property type="entry name" value="MAJOR FACILITATOR SUPERFAMILY"/>
    <property type="match status" value="1"/>
</dbReference>
<feature type="compositionally biased region" description="Low complexity" evidence="7">
    <location>
        <begin position="49"/>
        <end position="67"/>
    </location>
</feature>
<dbReference type="PROSITE" id="PS50850">
    <property type="entry name" value="MFS"/>
    <property type="match status" value="1"/>
</dbReference>
<comment type="subcellular location">
    <subcellularLocation>
        <location evidence="1">Endomembrane system</location>
        <topology evidence="1">Multi-pass membrane protein</topology>
    </subcellularLocation>
</comment>
<keyword evidence="11" id="KW-1185">Reference proteome</keyword>
<dbReference type="Pfam" id="PF07690">
    <property type="entry name" value="MFS_1"/>
    <property type="match status" value="1"/>
</dbReference>
<feature type="transmembrane region" description="Helical" evidence="8">
    <location>
        <begin position="284"/>
        <end position="303"/>
    </location>
</feature>
<evidence type="ECO:0000256" key="5">
    <source>
        <dbReference type="ARBA" id="ARBA00022989"/>
    </source>
</evidence>
<comment type="caution">
    <text evidence="10">The sequence shown here is derived from an EMBL/GenBank/DDBJ whole genome shotgun (WGS) entry which is preliminary data.</text>
</comment>
<dbReference type="AlphaFoldDB" id="A0AAD4D9H5"/>
<feature type="transmembrane region" description="Helical" evidence="8">
    <location>
        <begin position="212"/>
        <end position="231"/>
    </location>
</feature>
<feature type="domain" description="Major facilitator superfamily (MFS) profile" evidence="9">
    <location>
        <begin position="90"/>
        <end position="567"/>
    </location>
</feature>